<dbReference type="VEuPathDB" id="FungiDB:RhiirFUN_006698"/>
<dbReference type="AlphaFoldDB" id="A0A2I1EKV2"/>
<protein>
    <submittedName>
        <fullName evidence="2">Uncharacterized protein</fullName>
    </submittedName>
</protein>
<gene>
    <name evidence="2" type="ORF">RhiirA1_464357</name>
</gene>
<name>A0A2I1EKV2_9GLOM</name>
<dbReference type="Proteomes" id="UP000232688">
    <property type="component" value="Unassembled WGS sequence"/>
</dbReference>
<feature type="region of interest" description="Disordered" evidence="1">
    <location>
        <begin position="967"/>
        <end position="1009"/>
    </location>
</feature>
<feature type="compositionally biased region" description="Acidic residues" evidence="1">
    <location>
        <begin position="974"/>
        <end position="996"/>
    </location>
</feature>
<evidence type="ECO:0000313" key="3">
    <source>
        <dbReference type="Proteomes" id="UP000232688"/>
    </source>
</evidence>
<sequence>MPSVSVKVMLSDRKEILNWQIHPVAGNPSLCEFFHLLATGGISPEVFINNNYHDFLLKAKVGNSLKDEFVNVNIQCKLNEILQTFGNFVLFELQIPEDYQPPIRKEKNAFRELMSSASQLSLPSFQLPKKPNKKDLLRQDIVEWIRNNGGGWNGRSAVESTGKSFINDLLNAIWYIDTCGIEKMKGRAIHPPKEFEEFFNRSDPSSYKNTRPKFDYDCVNRHANLLFGHLNAPWMEKSQFTWLCPLLEKLSKCLIEYSTYLHEQNIEISRNHQLEIPVRSIDDSVSVKVFGDIEPFVPSEPSKKYAFIHNLPDYISHKFGIFRYSSGNNTFHACFLWRVDENLSDEDITSKSYTICNQLKSKMPVYHTRFMRTHFKNKADLILGIPTKNHQIRTLYQELTGDSSSASNMTEKEIMLRTKQLLINGDDKIIVDLRSQNKGRPEQYAEFWNYVKQYLEDHAAVDDRRHGTVVHLSHAISVQDLIDQVKKICTPNTLIPSKQWLRMQFSPNNETVKVSEYYTGRLDIKYMVQARQLRVDHPDLHYASALFRYEREMAIKYREFSNVFFLDDKHRCKSWRAKLPSSSSGPRKIKIPESINESFYRGSVHVGLKDPIFEPSSAARHATEPYDIVIKETNKPFLFLYTDGGPDHQVKYIRTQITLISLFLALDLDYLVAVRTPPGHSWKNPVERIMSILNLGLQCVGLMRQEMDIGSEEIMSQCNSMNDIRKAAEKTPSLKENLKENLNPTITLLNDIFQRLQLKDKNFQTYEAATELDMNNLWDTILSIDSTLTKEDRSWADIKNKPIREFFDHCCRSRSYFFSIKKCGDVNCGLCLPIRSPQHIFDSLNHLPDPVPANSDHYKNFNDVYGMDTNESYCPSIQMRKAKSDKNKRGKQRRDKQMPWTGNAQRAKNVGITVTCMDCNKLRCLYAYKKITEDEKAILMAYLDTICYTCGATFICQGSEDLLKESSQKRDIDEVLEDDNNLSDMESEDEQEEEEVSKDSSKDSSKGEVNVCTKRNDMGQNLRDVLSKVFVNAALECYDEMEKAYYSANFLPVCFNCGSVEYITPVPEKQYPYCESCTADSDVKIKTGKGLKFSSGATQSNKRKGKRVRTE</sequence>
<reference evidence="2 3" key="2">
    <citation type="submission" date="2017-10" db="EMBL/GenBank/DDBJ databases">
        <title>Genome analyses suggest a sexual origin of heterokaryosis in a supposedly ancient asexual fungus.</title>
        <authorList>
            <person name="Corradi N."/>
            <person name="Sedzielewska K."/>
            <person name="Noel J."/>
            <person name="Charron P."/>
            <person name="Farinelli L."/>
            <person name="Marton T."/>
            <person name="Kruger M."/>
            <person name="Pelin A."/>
            <person name="Brachmann A."/>
            <person name="Corradi N."/>
        </authorList>
    </citation>
    <scope>NUCLEOTIDE SEQUENCE [LARGE SCALE GENOMIC DNA]</scope>
    <source>
        <strain evidence="2 3">A1</strain>
    </source>
</reference>
<dbReference type="VEuPathDB" id="FungiDB:RhiirFUN_006697"/>
<feature type="region of interest" description="Disordered" evidence="1">
    <location>
        <begin position="880"/>
        <end position="902"/>
    </location>
</feature>
<proteinExistence type="predicted"/>
<evidence type="ECO:0000313" key="2">
    <source>
        <dbReference type="EMBL" id="PKC63010.1"/>
    </source>
</evidence>
<dbReference type="VEuPathDB" id="FungiDB:RhiirFUN_025691"/>
<reference evidence="2 3" key="1">
    <citation type="submission" date="2017-10" db="EMBL/GenBank/DDBJ databases">
        <title>Extensive intraspecific genome diversity in a model arbuscular mycorrhizal fungus.</title>
        <authorList>
            <person name="Chen E.C.H."/>
            <person name="Morin E."/>
            <person name="Baudet D."/>
            <person name="Noel J."/>
            <person name="Ndikumana S."/>
            <person name="Charron P."/>
            <person name="St-Onge C."/>
            <person name="Giorgi J."/>
            <person name="Grigoriev I.V."/>
            <person name="Roux C."/>
            <person name="Martin F.M."/>
            <person name="Corradi N."/>
        </authorList>
    </citation>
    <scope>NUCLEOTIDE SEQUENCE [LARGE SCALE GENOMIC DNA]</scope>
    <source>
        <strain evidence="2 3">A1</strain>
    </source>
</reference>
<evidence type="ECO:0000256" key="1">
    <source>
        <dbReference type="SAM" id="MobiDB-lite"/>
    </source>
</evidence>
<organism evidence="2 3">
    <name type="scientific">Rhizophagus irregularis</name>
    <dbReference type="NCBI Taxonomy" id="588596"/>
    <lineage>
        <taxon>Eukaryota</taxon>
        <taxon>Fungi</taxon>
        <taxon>Fungi incertae sedis</taxon>
        <taxon>Mucoromycota</taxon>
        <taxon>Glomeromycotina</taxon>
        <taxon>Glomeromycetes</taxon>
        <taxon>Glomerales</taxon>
        <taxon>Glomeraceae</taxon>
        <taxon>Rhizophagus</taxon>
    </lineage>
</organism>
<feature type="compositionally biased region" description="Basic residues" evidence="1">
    <location>
        <begin position="1101"/>
        <end position="1111"/>
    </location>
</feature>
<accession>A0A2I1EKV2</accession>
<feature type="region of interest" description="Disordered" evidence="1">
    <location>
        <begin position="1091"/>
        <end position="1111"/>
    </location>
</feature>
<feature type="compositionally biased region" description="Basic and acidic residues" evidence="1">
    <location>
        <begin position="997"/>
        <end position="1006"/>
    </location>
</feature>
<dbReference type="VEuPathDB" id="FungiDB:RhiirFUN_019549"/>
<dbReference type="EMBL" id="LLXH01000785">
    <property type="protein sequence ID" value="PKC63010.1"/>
    <property type="molecule type" value="Genomic_DNA"/>
</dbReference>
<comment type="caution">
    <text evidence="2">The sequence shown here is derived from an EMBL/GenBank/DDBJ whole genome shotgun (WGS) entry which is preliminary data.</text>
</comment>
<dbReference type="OrthoDB" id="2415771at2759"/>
<dbReference type="VEuPathDB" id="FungiDB:RhiirA1_464357"/>